<dbReference type="Ensembl" id="ENSLAFT00000020584.2">
    <property type="protein sequence ID" value="ENSLAFP00000016044.2"/>
    <property type="gene ID" value="ENSLAFG00000020666.2"/>
</dbReference>
<protein>
    <submittedName>
        <fullName evidence="2">Chromosome 2 open reading frame 74</fullName>
    </submittedName>
</protein>
<dbReference type="OMA" id="YLQKPPI"/>
<dbReference type="InParanoid" id="G5E765"/>
<evidence type="ECO:0000313" key="3">
    <source>
        <dbReference type="Proteomes" id="UP000007646"/>
    </source>
</evidence>
<proteinExistence type="predicted"/>
<feature type="compositionally biased region" description="Acidic residues" evidence="1">
    <location>
        <begin position="60"/>
        <end position="70"/>
    </location>
</feature>
<dbReference type="GeneTree" id="ENSGT00390000004911"/>
<organism evidence="2 3">
    <name type="scientific">Loxodonta africana</name>
    <name type="common">African elephant</name>
    <dbReference type="NCBI Taxonomy" id="9785"/>
    <lineage>
        <taxon>Eukaryota</taxon>
        <taxon>Metazoa</taxon>
        <taxon>Chordata</taxon>
        <taxon>Craniata</taxon>
        <taxon>Vertebrata</taxon>
        <taxon>Euteleostomi</taxon>
        <taxon>Mammalia</taxon>
        <taxon>Eutheria</taxon>
        <taxon>Afrotheria</taxon>
        <taxon>Proboscidea</taxon>
        <taxon>Elephantidae</taxon>
        <taxon>Loxodonta</taxon>
    </lineage>
</organism>
<accession>G5E765</accession>
<feature type="region of interest" description="Disordered" evidence="1">
    <location>
        <begin position="39"/>
        <end position="88"/>
    </location>
</feature>
<feature type="compositionally biased region" description="Basic and acidic residues" evidence="1">
    <location>
        <begin position="39"/>
        <end position="58"/>
    </location>
</feature>
<reference evidence="2 3" key="1">
    <citation type="submission" date="2009-06" db="EMBL/GenBank/DDBJ databases">
        <title>The Genome Sequence of Loxodonta africana (African elephant).</title>
        <authorList>
            <person name="Di Palma F."/>
            <person name="Heiman D."/>
            <person name="Young S."/>
            <person name="Johnson J."/>
            <person name="Lander E.S."/>
            <person name="Lindblad-Toh K."/>
        </authorList>
    </citation>
    <scope>NUCLEOTIDE SEQUENCE [LARGE SCALE GENOMIC DNA]</scope>
    <source>
        <strain evidence="2 3">Isolate ISIS603380</strain>
    </source>
</reference>
<name>G5E765_LOXAF</name>
<reference evidence="2" key="2">
    <citation type="submission" date="2025-08" db="UniProtKB">
        <authorList>
            <consortium name="Ensembl"/>
        </authorList>
    </citation>
    <scope>IDENTIFICATION</scope>
    <source>
        <strain evidence="2">Isolate ISIS603380</strain>
    </source>
</reference>
<dbReference type="Pfam" id="PF15484">
    <property type="entry name" value="DUF4642"/>
    <property type="match status" value="1"/>
</dbReference>
<evidence type="ECO:0000256" key="1">
    <source>
        <dbReference type="SAM" id="MobiDB-lite"/>
    </source>
</evidence>
<sequence length="120" mass="13547">NSTDLFSRTVLIQVVGEEAPVRPGILVQRRGEEVMHVPLDHKEDVEAEEDKTLEKQDPEIAGETDQEQGDDLTKTEIPAGAENQKRPLKGVTFSREVIVVDLGKEYPTPQSYAREHKERK</sequence>
<dbReference type="HOGENOM" id="CLU_2037323_0_0_1"/>
<reference evidence="2" key="3">
    <citation type="submission" date="2025-09" db="UniProtKB">
        <authorList>
            <consortium name="Ensembl"/>
        </authorList>
    </citation>
    <scope>IDENTIFICATION</scope>
    <source>
        <strain evidence="2">Isolate ISIS603380</strain>
    </source>
</reference>
<keyword evidence="3" id="KW-1185">Reference proteome</keyword>
<dbReference type="eggNOG" id="ENOG502TF2B">
    <property type="taxonomic scope" value="Eukaryota"/>
</dbReference>
<dbReference type="FunCoup" id="G5E765">
    <property type="interactions" value="1"/>
</dbReference>
<dbReference type="InterPro" id="IPR027813">
    <property type="entry name" value="DUF4642"/>
</dbReference>
<dbReference type="AlphaFoldDB" id="G5E765"/>
<evidence type="ECO:0000313" key="2">
    <source>
        <dbReference type="Ensembl" id="ENSLAFP00000016044.2"/>
    </source>
</evidence>
<dbReference type="PANTHER" id="PTHR37882">
    <property type="entry name" value="HYPOTHETICAL PROTEIN LOC690352"/>
    <property type="match status" value="1"/>
</dbReference>
<dbReference type="Proteomes" id="UP000007646">
    <property type="component" value="Unassembled WGS sequence"/>
</dbReference>